<evidence type="ECO:0000256" key="1">
    <source>
        <dbReference type="SAM" id="MobiDB-lite"/>
    </source>
</evidence>
<accession>Q6ZDF4</accession>
<dbReference type="AlphaFoldDB" id="Q6ZDF4"/>
<dbReference type="Proteomes" id="UP000000763">
    <property type="component" value="Chromosome 8"/>
</dbReference>
<feature type="compositionally biased region" description="Basic and acidic residues" evidence="1">
    <location>
        <begin position="9"/>
        <end position="20"/>
    </location>
</feature>
<sequence>MAWPFSSSSEKDSGEREQADGGKGVGRQVGEEVAAWITAHREEQGDVVAAARISVSRADEGEEAVVQRREGGGGAHNRPTRHGGGGHCRGDPHLTLSMAATVGCRRPRTPPARIFAAHSRLRLPAAIAMPLGVPAMSPSSFAAVACYFPATVLLRHQEEDGEERGGPFSPSSTVATTLLYFVDGRSSGHRSSPLSTTPDLDIPPDAAAAAFRPSTARSRRSSLRLPTAAAQAADSRRGREGQRHVDTTCKEDPINITT</sequence>
<dbReference type="EMBL" id="AP004457">
    <property type="protein sequence ID" value="BAD09356.1"/>
    <property type="molecule type" value="Genomic_DNA"/>
</dbReference>
<feature type="region of interest" description="Disordered" evidence="1">
    <location>
        <begin position="61"/>
        <end position="87"/>
    </location>
</feature>
<feature type="region of interest" description="Disordered" evidence="1">
    <location>
        <begin position="211"/>
        <end position="258"/>
    </location>
</feature>
<name>Q6ZDF4_ORYSJ</name>
<reference evidence="3" key="2">
    <citation type="journal article" date="2008" name="Nucleic Acids Res.">
        <title>The rice annotation project database (RAP-DB): 2008 update.</title>
        <authorList>
            <consortium name="The rice annotation project (RAP)"/>
        </authorList>
    </citation>
    <scope>GENOME REANNOTATION</scope>
    <source>
        <strain evidence="3">cv. Nipponbare</strain>
    </source>
</reference>
<evidence type="ECO:0000313" key="3">
    <source>
        <dbReference type="Proteomes" id="UP000000763"/>
    </source>
</evidence>
<protein>
    <submittedName>
        <fullName evidence="2">Uncharacterized protein</fullName>
    </submittedName>
</protein>
<feature type="region of interest" description="Disordered" evidence="1">
    <location>
        <begin position="1"/>
        <end position="27"/>
    </location>
</feature>
<proteinExistence type="predicted"/>
<feature type="compositionally biased region" description="Basic and acidic residues" evidence="1">
    <location>
        <begin position="234"/>
        <end position="258"/>
    </location>
</feature>
<reference evidence="3" key="1">
    <citation type="journal article" date="2005" name="Nature">
        <title>The map-based sequence of the rice genome.</title>
        <authorList>
            <consortium name="International rice genome sequencing project (IRGSP)"/>
            <person name="Matsumoto T."/>
            <person name="Wu J."/>
            <person name="Kanamori H."/>
            <person name="Katayose Y."/>
            <person name="Fujisawa M."/>
            <person name="Namiki N."/>
            <person name="Mizuno H."/>
            <person name="Yamamoto K."/>
            <person name="Antonio B.A."/>
            <person name="Baba T."/>
            <person name="Sakata K."/>
            <person name="Nagamura Y."/>
            <person name="Aoki H."/>
            <person name="Arikawa K."/>
            <person name="Arita K."/>
            <person name="Bito T."/>
            <person name="Chiden Y."/>
            <person name="Fujitsuka N."/>
            <person name="Fukunaka R."/>
            <person name="Hamada M."/>
            <person name="Harada C."/>
            <person name="Hayashi A."/>
            <person name="Hijishita S."/>
            <person name="Honda M."/>
            <person name="Hosokawa S."/>
            <person name="Ichikawa Y."/>
            <person name="Idonuma A."/>
            <person name="Iijima M."/>
            <person name="Ikeda M."/>
            <person name="Ikeno M."/>
            <person name="Ito K."/>
            <person name="Ito S."/>
            <person name="Ito T."/>
            <person name="Ito Y."/>
            <person name="Ito Y."/>
            <person name="Iwabuchi A."/>
            <person name="Kamiya K."/>
            <person name="Karasawa W."/>
            <person name="Kurita K."/>
            <person name="Katagiri S."/>
            <person name="Kikuta A."/>
            <person name="Kobayashi H."/>
            <person name="Kobayashi N."/>
            <person name="Machita K."/>
            <person name="Maehara T."/>
            <person name="Masukawa M."/>
            <person name="Mizubayashi T."/>
            <person name="Mukai Y."/>
            <person name="Nagasaki H."/>
            <person name="Nagata Y."/>
            <person name="Naito S."/>
            <person name="Nakashima M."/>
            <person name="Nakama Y."/>
            <person name="Nakamichi Y."/>
            <person name="Nakamura M."/>
            <person name="Meguro A."/>
            <person name="Negishi M."/>
            <person name="Ohta I."/>
            <person name="Ohta T."/>
            <person name="Okamoto M."/>
            <person name="Ono N."/>
            <person name="Saji S."/>
            <person name="Sakaguchi M."/>
            <person name="Sakai K."/>
            <person name="Shibata M."/>
            <person name="Shimokawa T."/>
            <person name="Song J."/>
            <person name="Takazaki Y."/>
            <person name="Terasawa K."/>
            <person name="Tsugane M."/>
            <person name="Tsuji K."/>
            <person name="Ueda S."/>
            <person name="Waki K."/>
            <person name="Yamagata H."/>
            <person name="Yamamoto M."/>
            <person name="Yamamoto S."/>
            <person name="Yamane H."/>
            <person name="Yoshiki S."/>
            <person name="Yoshihara R."/>
            <person name="Yukawa K."/>
            <person name="Zhong H."/>
            <person name="Yano M."/>
            <person name="Yuan Q."/>
            <person name="Ouyang S."/>
            <person name="Liu J."/>
            <person name="Jones K.M."/>
            <person name="Gansberger K."/>
            <person name="Moffat K."/>
            <person name="Hill J."/>
            <person name="Bera J."/>
            <person name="Fadrosh D."/>
            <person name="Jin S."/>
            <person name="Johri S."/>
            <person name="Kim M."/>
            <person name="Overton L."/>
            <person name="Reardon M."/>
            <person name="Tsitrin T."/>
            <person name="Vuong H."/>
            <person name="Weaver B."/>
            <person name="Ciecko A."/>
            <person name="Tallon L."/>
            <person name="Jackson J."/>
            <person name="Pai G."/>
            <person name="Aken S.V."/>
            <person name="Utterback T."/>
            <person name="Reidmuller S."/>
            <person name="Feldblyum T."/>
            <person name="Hsiao J."/>
            <person name="Zismann V."/>
            <person name="Iobst S."/>
            <person name="de Vazeille A.R."/>
            <person name="Buell C.R."/>
            <person name="Ying K."/>
            <person name="Li Y."/>
            <person name="Lu T."/>
            <person name="Huang Y."/>
            <person name="Zhao Q."/>
            <person name="Feng Q."/>
            <person name="Zhang L."/>
            <person name="Zhu J."/>
            <person name="Weng Q."/>
            <person name="Mu J."/>
            <person name="Lu Y."/>
            <person name="Fan D."/>
            <person name="Liu Y."/>
            <person name="Guan J."/>
            <person name="Zhang Y."/>
            <person name="Yu S."/>
            <person name="Liu X."/>
            <person name="Zhang Y."/>
            <person name="Hong G."/>
            <person name="Han B."/>
            <person name="Choisne N."/>
            <person name="Demange N."/>
            <person name="Orjeda G."/>
            <person name="Samain S."/>
            <person name="Cattolico L."/>
            <person name="Pelletier E."/>
            <person name="Couloux A."/>
            <person name="Segurens B."/>
            <person name="Wincker P."/>
            <person name="D'Hont A."/>
            <person name="Scarpelli C."/>
            <person name="Weissenbach J."/>
            <person name="Salanoubat M."/>
            <person name="Quetier F."/>
            <person name="Yu Y."/>
            <person name="Kim H.R."/>
            <person name="Rambo T."/>
            <person name="Currie J."/>
            <person name="Collura K."/>
            <person name="Luo M."/>
            <person name="Yang T."/>
            <person name="Ammiraju J.S.S."/>
            <person name="Engler F."/>
            <person name="Soderlund C."/>
            <person name="Wing R.A."/>
            <person name="Palmer L.E."/>
            <person name="de la Bastide M."/>
            <person name="Spiegel L."/>
            <person name="Nascimento L."/>
            <person name="Zutavern T."/>
            <person name="O'Shaughnessy A."/>
            <person name="Dike S."/>
            <person name="Dedhia N."/>
            <person name="Preston R."/>
            <person name="Balija V."/>
            <person name="McCombie W.R."/>
            <person name="Chow T."/>
            <person name="Chen H."/>
            <person name="Chung M."/>
            <person name="Chen C."/>
            <person name="Shaw J."/>
            <person name="Wu H."/>
            <person name="Hsiao K."/>
            <person name="Chao Y."/>
            <person name="Chu M."/>
            <person name="Cheng C."/>
            <person name="Hour A."/>
            <person name="Lee P."/>
            <person name="Lin S."/>
            <person name="Lin Y."/>
            <person name="Liou J."/>
            <person name="Liu S."/>
            <person name="Hsing Y."/>
            <person name="Raghuvanshi S."/>
            <person name="Mohanty A."/>
            <person name="Bharti A.K."/>
            <person name="Gaur A."/>
            <person name="Gupta V."/>
            <person name="Kumar D."/>
            <person name="Ravi V."/>
            <person name="Vij S."/>
            <person name="Kapur A."/>
            <person name="Khurana P."/>
            <person name="Khurana P."/>
            <person name="Khurana J.P."/>
            <person name="Tyagi A.K."/>
            <person name="Gaikwad K."/>
            <person name="Singh A."/>
            <person name="Dalal V."/>
            <person name="Srivastava S."/>
            <person name="Dixit A."/>
            <person name="Pal A.K."/>
            <person name="Ghazi I.A."/>
            <person name="Yadav M."/>
            <person name="Pandit A."/>
            <person name="Bhargava A."/>
            <person name="Sureshbabu K."/>
            <person name="Batra K."/>
            <person name="Sharma T.R."/>
            <person name="Mohapatra T."/>
            <person name="Singh N.K."/>
            <person name="Messing J."/>
            <person name="Nelson A.B."/>
            <person name="Fuks G."/>
            <person name="Kavchok S."/>
            <person name="Keizer G."/>
            <person name="Linton E."/>
            <person name="Llaca V."/>
            <person name="Song R."/>
            <person name="Tanyolac B."/>
            <person name="Young S."/>
            <person name="Ho-Il K."/>
            <person name="Hahn J.H."/>
            <person name="Sangsakoo G."/>
            <person name="Vanavichit A."/>
            <person name="de Mattos Luiz.A.T."/>
            <person name="Zimmer P.D."/>
            <person name="Malone G."/>
            <person name="Dellagostin O."/>
            <person name="de Oliveira A.C."/>
            <person name="Bevan M."/>
            <person name="Bancroft I."/>
            <person name="Minx P."/>
            <person name="Cordum H."/>
            <person name="Wilson R."/>
            <person name="Cheng Z."/>
            <person name="Jin W."/>
            <person name="Jiang J."/>
            <person name="Leong S.A."/>
            <person name="Iwama H."/>
            <person name="Gojobori T."/>
            <person name="Itoh T."/>
            <person name="Niimura Y."/>
            <person name="Fujii Y."/>
            <person name="Habara T."/>
            <person name="Sakai H."/>
            <person name="Sato Y."/>
            <person name="Wilson G."/>
            <person name="Kumar K."/>
            <person name="McCouch S."/>
            <person name="Juretic N."/>
            <person name="Hoen D."/>
            <person name="Wright S."/>
            <person name="Bruskiewich R."/>
            <person name="Bureau T."/>
            <person name="Miyao A."/>
            <person name="Hirochika H."/>
            <person name="Nishikawa T."/>
            <person name="Kadowaki K."/>
            <person name="Sugiura M."/>
            <person name="Burr B."/>
            <person name="Sasaki T."/>
        </authorList>
    </citation>
    <scope>NUCLEOTIDE SEQUENCE [LARGE SCALE GENOMIC DNA]</scope>
    <source>
        <strain evidence="3">cv. Nipponbare</strain>
    </source>
</reference>
<evidence type="ECO:0000313" key="2">
    <source>
        <dbReference type="EMBL" id="BAD09356.1"/>
    </source>
</evidence>
<gene>
    <name evidence="2" type="primary">P0013B04.6</name>
</gene>
<organism evidence="2 3">
    <name type="scientific">Oryza sativa subsp. japonica</name>
    <name type="common">Rice</name>
    <dbReference type="NCBI Taxonomy" id="39947"/>
    <lineage>
        <taxon>Eukaryota</taxon>
        <taxon>Viridiplantae</taxon>
        <taxon>Streptophyta</taxon>
        <taxon>Embryophyta</taxon>
        <taxon>Tracheophyta</taxon>
        <taxon>Spermatophyta</taxon>
        <taxon>Magnoliopsida</taxon>
        <taxon>Liliopsida</taxon>
        <taxon>Poales</taxon>
        <taxon>Poaceae</taxon>
        <taxon>BOP clade</taxon>
        <taxon>Oryzoideae</taxon>
        <taxon>Oryzeae</taxon>
        <taxon>Oryzinae</taxon>
        <taxon>Oryza</taxon>
        <taxon>Oryza sativa</taxon>
    </lineage>
</organism>